<keyword evidence="4" id="KW-1185">Reference proteome</keyword>
<organism evidence="3 4">
    <name type="scientific">Cardiocondyla obscurior</name>
    <dbReference type="NCBI Taxonomy" id="286306"/>
    <lineage>
        <taxon>Eukaryota</taxon>
        <taxon>Metazoa</taxon>
        <taxon>Ecdysozoa</taxon>
        <taxon>Arthropoda</taxon>
        <taxon>Hexapoda</taxon>
        <taxon>Insecta</taxon>
        <taxon>Pterygota</taxon>
        <taxon>Neoptera</taxon>
        <taxon>Endopterygota</taxon>
        <taxon>Hymenoptera</taxon>
        <taxon>Apocrita</taxon>
        <taxon>Aculeata</taxon>
        <taxon>Formicoidea</taxon>
        <taxon>Formicidae</taxon>
        <taxon>Myrmicinae</taxon>
        <taxon>Cardiocondyla</taxon>
    </lineage>
</organism>
<accession>A0AAW2GBB7</accession>
<gene>
    <name evidence="3" type="ORF">PUN28_006394</name>
</gene>
<keyword evidence="2" id="KW-0472">Membrane</keyword>
<protein>
    <submittedName>
        <fullName evidence="3">Uncharacterized protein</fullName>
    </submittedName>
</protein>
<sequence length="93" mass="10744">MSKNGRHRWTLEVPCSRNKVAVSEVKRADREREKGEGDTERRRKEERTENCGQEMEPVRVRFTNPRSVLAVAVTTVFLPPPLSLSLSFSRYVV</sequence>
<feature type="transmembrane region" description="Helical" evidence="2">
    <location>
        <begin position="68"/>
        <end position="88"/>
    </location>
</feature>
<evidence type="ECO:0000256" key="2">
    <source>
        <dbReference type="SAM" id="Phobius"/>
    </source>
</evidence>
<feature type="compositionally biased region" description="Basic and acidic residues" evidence="1">
    <location>
        <begin position="24"/>
        <end position="49"/>
    </location>
</feature>
<reference evidence="3 4" key="1">
    <citation type="submission" date="2023-03" db="EMBL/GenBank/DDBJ databases">
        <title>High recombination rates correlate with genetic variation in Cardiocondyla obscurior ants.</title>
        <authorList>
            <person name="Errbii M."/>
        </authorList>
    </citation>
    <scope>NUCLEOTIDE SEQUENCE [LARGE SCALE GENOMIC DNA]</scope>
    <source>
        <strain evidence="3">Alpha-2009</strain>
        <tissue evidence="3">Whole body</tissue>
    </source>
</reference>
<evidence type="ECO:0000313" key="4">
    <source>
        <dbReference type="Proteomes" id="UP001430953"/>
    </source>
</evidence>
<name>A0AAW2GBB7_9HYME</name>
<keyword evidence="2" id="KW-1133">Transmembrane helix</keyword>
<evidence type="ECO:0000313" key="3">
    <source>
        <dbReference type="EMBL" id="KAL0124511.1"/>
    </source>
</evidence>
<dbReference type="AlphaFoldDB" id="A0AAW2GBB7"/>
<proteinExistence type="predicted"/>
<keyword evidence="2" id="KW-0812">Transmembrane</keyword>
<evidence type="ECO:0000256" key="1">
    <source>
        <dbReference type="SAM" id="MobiDB-lite"/>
    </source>
</evidence>
<dbReference type="Proteomes" id="UP001430953">
    <property type="component" value="Unassembled WGS sequence"/>
</dbReference>
<comment type="caution">
    <text evidence="3">The sequence shown here is derived from an EMBL/GenBank/DDBJ whole genome shotgun (WGS) entry which is preliminary data.</text>
</comment>
<feature type="region of interest" description="Disordered" evidence="1">
    <location>
        <begin position="22"/>
        <end position="53"/>
    </location>
</feature>
<dbReference type="EMBL" id="JADYXP020000005">
    <property type="protein sequence ID" value="KAL0124511.1"/>
    <property type="molecule type" value="Genomic_DNA"/>
</dbReference>